<dbReference type="Pfam" id="PF00072">
    <property type="entry name" value="Response_reg"/>
    <property type="match status" value="1"/>
</dbReference>
<dbReference type="SUPFAM" id="SSF52172">
    <property type="entry name" value="CheY-like"/>
    <property type="match status" value="1"/>
</dbReference>
<accession>G2DYF4</accession>
<feature type="modified residue" description="4-aspartylphosphate" evidence="1">
    <location>
        <position position="61"/>
    </location>
</feature>
<comment type="caution">
    <text evidence="3">The sequence shown here is derived from an EMBL/GenBank/DDBJ whole genome shotgun (WGS) entry which is preliminary data.</text>
</comment>
<dbReference type="STRING" id="765913.ThidrDRAFT_1066"/>
<dbReference type="AlphaFoldDB" id="G2DYF4"/>
<protein>
    <submittedName>
        <fullName evidence="3">Response regulator receiver protein</fullName>
    </submittedName>
</protein>
<dbReference type="Proteomes" id="UP000004200">
    <property type="component" value="Unassembled WGS sequence"/>
</dbReference>
<keyword evidence="1" id="KW-0597">Phosphoprotein</keyword>
<gene>
    <name evidence="3" type="ORF">ThidrDRAFT_1066</name>
</gene>
<dbReference type="PANTHER" id="PTHR43228:SF1">
    <property type="entry name" value="TWO-COMPONENT RESPONSE REGULATOR ARR22"/>
    <property type="match status" value="1"/>
</dbReference>
<dbReference type="EMBL" id="AFWT01000006">
    <property type="protein sequence ID" value="EGV32581.1"/>
    <property type="molecule type" value="Genomic_DNA"/>
</dbReference>
<organism evidence="3 4">
    <name type="scientific">Thiorhodococcus drewsii AZ1</name>
    <dbReference type="NCBI Taxonomy" id="765913"/>
    <lineage>
        <taxon>Bacteria</taxon>
        <taxon>Pseudomonadati</taxon>
        <taxon>Pseudomonadota</taxon>
        <taxon>Gammaproteobacteria</taxon>
        <taxon>Chromatiales</taxon>
        <taxon>Chromatiaceae</taxon>
        <taxon>Thiorhodococcus</taxon>
    </lineage>
</organism>
<feature type="domain" description="Response regulatory" evidence="2">
    <location>
        <begin position="11"/>
        <end position="130"/>
    </location>
</feature>
<dbReference type="GO" id="GO:0000160">
    <property type="term" value="P:phosphorelay signal transduction system"/>
    <property type="evidence" value="ECO:0007669"/>
    <property type="project" value="InterPro"/>
</dbReference>
<dbReference type="InterPro" id="IPR052048">
    <property type="entry name" value="ST_Response_Regulator"/>
</dbReference>
<dbReference type="OrthoDB" id="9806704at2"/>
<reference evidence="3 4" key="1">
    <citation type="submission" date="2011-06" db="EMBL/GenBank/DDBJ databases">
        <title>The draft genome of Thiorhodococcus drewsii AZ1.</title>
        <authorList>
            <consortium name="US DOE Joint Genome Institute (JGI-PGF)"/>
            <person name="Lucas S."/>
            <person name="Han J."/>
            <person name="Lapidus A."/>
            <person name="Cheng J.-F."/>
            <person name="Goodwin L."/>
            <person name="Pitluck S."/>
            <person name="Peters L."/>
            <person name="Land M.L."/>
            <person name="Hauser L."/>
            <person name="Vogl K."/>
            <person name="Liu Z."/>
            <person name="Imhoff J."/>
            <person name="Thiel V."/>
            <person name="Frigaard N.-U."/>
            <person name="Bryant D.A."/>
            <person name="Woyke T.J."/>
        </authorList>
    </citation>
    <scope>NUCLEOTIDE SEQUENCE [LARGE SCALE GENOMIC DNA]</scope>
    <source>
        <strain evidence="3 4">AZ1</strain>
    </source>
</reference>
<dbReference type="SMART" id="SM00448">
    <property type="entry name" value="REC"/>
    <property type="match status" value="1"/>
</dbReference>
<dbReference type="CDD" id="cd00156">
    <property type="entry name" value="REC"/>
    <property type="match status" value="1"/>
</dbReference>
<name>G2DYF4_9GAMM</name>
<dbReference type="Gene3D" id="3.40.50.2300">
    <property type="match status" value="1"/>
</dbReference>
<evidence type="ECO:0000256" key="1">
    <source>
        <dbReference type="PROSITE-ProRule" id="PRU00169"/>
    </source>
</evidence>
<dbReference type="eggNOG" id="COG0784">
    <property type="taxonomic scope" value="Bacteria"/>
</dbReference>
<dbReference type="PROSITE" id="PS50110">
    <property type="entry name" value="RESPONSE_REGULATORY"/>
    <property type="match status" value="1"/>
</dbReference>
<evidence type="ECO:0000313" key="4">
    <source>
        <dbReference type="Proteomes" id="UP000004200"/>
    </source>
</evidence>
<dbReference type="InterPro" id="IPR001789">
    <property type="entry name" value="Sig_transdc_resp-reg_receiver"/>
</dbReference>
<evidence type="ECO:0000259" key="2">
    <source>
        <dbReference type="PROSITE" id="PS50110"/>
    </source>
</evidence>
<dbReference type="PANTHER" id="PTHR43228">
    <property type="entry name" value="TWO-COMPONENT RESPONSE REGULATOR"/>
    <property type="match status" value="1"/>
</dbReference>
<sequence>MPTNLSLTDLRVLLVDDDAFLRRVVSQVLSGLKLKQIAIAENGQEALTFLSNHEVDLLITDIQMPKMNGLELIKQIRLGNSPRRPDMPAIVVTSFSTMEVVAASLALDANGFLVKPITLGSAAKKISVAMQEKMVLRGLDHYRSVNTDLDSIAQIAADRTSIVEASILRGENDPHRRKPAGTQVQLSQLQPGMCLADDLYSKSGMKLMSAGQALNEGLINRIRELAEALDSDQIPIASSQS</sequence>
<dbReference type="InterPro" id="IPR011006">
    <property type="entry name" value="CheY-like_superfamily"/>
</dbReference>
<proteinExistence type="predicted"/>
<dbReference type="RefSeq" id="WP_007039781.1">
    <property type="nucleotide sequence ID" value="NZ_AFWT01000006.1"/>
</dbReference>
<evidence type="ECO:0000313" key="3">
    <source>
        <dbReference type="EMBL" id="EGV32581.1"/>
    </source>
</evidence>
<keyword evidence="4" id="KW-1185">Reference proteome</keyword>